<dbReference type="AlphaFoldDB" id="A0A178Z222"/>
<reference evidence="3 4" key="1">
    <citation type="submission" date="2016-04" db="EMBL/GenBank/DDBJ databases">
        <title>Draft genome of Fonsecaea erecta CBS 125763.</title>
        <authorList>
            <person name="Weiss V.A."/>
            <person name="Vicente V.A."/>
            <person name="Raittz R.T."/>
            <person name="Moreno L.F."/>
            <person name="De Souza E.M."/>
            <person name="Pedrosa F.O."/>
            <person name="Steffens M.B."/>
            <person name="Faoro H."/>
            <person name="Tadra-Sfeir M.Z."/>
            <person name="Najafzadeh M.J."/>
            <person name="Felipe M.S."/>
            <person name="Teixeira M."/>
            <person name="Sun J."/>
            <person name="Xi L."/>
            <person name="Gomes R."/>
            <person name="De Azevedo C.M."/>
            <person name="Salgado C.G."/>
            <person name="Da Silva M.B."/>
            <person name="Nascimento M.F."/>
            <person name="Queiroz-Telles F."/>
            <person name="Attili D.S."/>
            <person name="Gorbushina A."/>
        </authorList>
    </citation>
    <scope>NUCLEOTIDE SEQUENCE [LARGE SCALE GENOMIC DNA]</scope>
    <source>
        <strain evidence="3 4">CBS 125763</strain>
    </source>
</reference>
<dbReference type="Proteomes" id="UP000078343">
    <property type="component" value="Unassembled WGS sequence"/>
</dbReference>
<sequence>MFLLTWLWPGKRSVEDEGNEVKQGKIAIGVRSSQIIYIPGLKGSSKPANSVPVTEQWQSKKSRAVGILFAKDSPSERKMRNENQTAEDVSGASTPAPLAVPMKVEISERESIAIGGITKLALIAADFGLGDFCAMVGDSEWLLPALKGPLKHYTVEQLQAVFTAPDPDAWPTAPLHTQLPDMHRIGDSLYGCDVLLSTCEHSHRIPASSRSPRAGQAEKVNPELPDDDEDEFSSGFEDEAQKPQLRWRWSERMELWHHRPCSDSHTPVQAPDRVSGSIPCAGHGGRAGTLASYSTAGRSELRALLPHNQLSTDDFAGWLVLQTNVALKGILGIKAIAGLAELTENYADAKCDWRCRLIFHRKRDTLSPRTALVNEMGYNHQDIPNAGRDQLNASCWGESWKGPDPAPLLARKSTRRLERP</sequence>
<proteinExistence type="predicted"/>
<feature type="region of interest" description="Disordered" evidence="1">
    <location>
        <begin position="205"/>
        <end position="239"/>
    </location>
</feature>
<name>A0A178Z222_9EURO</name>
<gene>
    <name evidence="3" type="ORF">AYL99_11874</name>
</gene>
<feature type="domain" description="Glutaminase A central" evidence="2">
    <location>
        <begin position="303"/>
        <end position="349"/>
    </location>
</feature>
<dbReference type="STRING" id="1367422.A0A178Z222"/>
<dbReference type="RefSeq" id="XP_018687219.1">
    <property type="nucleotide sequence ID" value="XM_018843378.1"/>
</dbReference>
<comment type="caution">
    <text evidence="3">The sequence shown here is derived from an EMBL/GenBank/DDBJ whole genome shotgun (WGS) entry which is preliminary data.</text>
</comment>
<evidence type="ECO:0000313" key="4">
    <source>
        <dbReference type="Proteomes" id="UP000078343"/>
    </source>
</evidence>
<evidence type="ECO:0000256" key="1">
    <source>
        <dbReference type="SAM" id="MobiDB-lite"/>
    </source>
</evidence>
<evidence type="ECO:0000313" key="3">
    <source>
        <dbReference type="EMBL" id="OAP53852.1"/>
    </source>
</evidence>
<dbReference type="Pfam" id="PF16335">
    <property type="entry name" value="GtaA_6_Hairpin"/>
    <property type="match status" value="1"/>
</dbReference>
<accession>A0A178Z222</accession>
<keyword evidence="4" id="KW-1185">Reference proteome</keyword>
<organism evidence="3 4">
    <name type="scientific">Fonsecaea erecta</name>
    <dbReference type="NCBI Taxonomy" id="1367422"/>
    <lineage>
        <taxon>Eukaryota</taxon>
        <taxon>Fungi</taxon>
        <taxon>Dikarya</taxon>
        <taxon>Ascomycota</taxon>
        <taxon>Pezizomycotina</taxon>
        <taxon>Eurotiomycetes</taxon>
        <taxon>Chaetothyriomycetidae</taxon>
        <taxon>Chaetothyriales</taxon>
        <taxon>Herpotrichiellaceae</taxon>
        <taxon>Fonsecaea</taxon>
    </lineage>
</organism>
<dbReference type="OrthoDB" id="3918848at2759"/>
<feature type="region of interest" description="Disordered" evidence="1">
    <location>
        <begin position="401"/>
        <end position="420"/>
    </location>
</feature>
<evidence type="ECO:0000259" key="2">
    <source>
        <dbReference type="Pfam" id="PF16335"/>
    </source>
</evidence>
<dbReference type="EMBL" id="LVYI01000018">
    <property type="protein sequence ID" value="OAP53852.1"/>
    <property type="molecule type" value="Genomic_DNA"/>
</dbReference>
<dbReference type="InterPro" id="IPR032514">
    <property type="entry name" value="GtaA_central"/>
</dbReference>
<dbReference type="GeneID" id="30016041"/>
<feature type="compositionally biased region" description="Acidic residues" evidence="1">
    <location>
        <begin position="224"/>
        <end position="238"/>
    </location>
</feature>
<protein>
    <recommendedName>
        <fullName evidence="2">Glutaminase A central domain-containing protein</fullName>
    </recommendedName>
</protein>